<dbReference type="NCBIfam" id="TIGR02107">
    <property type="entry name" value="PQQ_syn_pqqA"/>
    <property type="match status" value="1"/>
</dbReference>
<comment type="similarity">
    <text evidence="2">Belongs to the PqqA family.</text>
</comment>
<gene>
    <name evidence="4" type="primary">pqqA</name>
    <name evidence="4" type="ORF">E1298_25860</name>
</gene>
<protein>
    <recommendedName>
        <fullName evidence="3">Coenzyme PQQ synthesis protein A</fullName>
    </recommendedName>
</protein>
<comment type="caution">
    <text evidence="4">The sequence shown here is derived from an EMBL/GenBank/DDBJ whole genome shotgun (WGS) entry which is preliminary data.</text>
</comment>
<evidence type="ECO:0000256" key="3">
    <source>
        <dbReference type="ARBA" id="ARBA00015086"/>
    </source>
</evidence>
<sequence length="40" mass="4609">MREQSPDTVRTDDRADGWVTPGYEVVETSMEVTAYFRAEI</sequence>
<organism evidence="4 5">
    <name type="scientific">Actinomadura rubrisoli</name>
    <dbReference type="NCBI Taxonomy" id="2530368"/>
    <lineage>
        <taxon>Bacteria</taxon>
        <taxon>Bacillati</taxon>
        <taxon>Actinomycetota</taxon>
        <taxon>Actinomycetes</taxon>
        <taxon>Streptosporangiales</taxon>
        <taxon>Thermomonosporaceae</taxon>
        <taxon>Actinomadura</taxon>
    </lineage>
</organism>
<dbReference type="UniPathway" id="UPA00539"/>
<evidence type="ECO:0000256" key="2">
    <source>
        <dbReference type="ARBA" id="ARBA00009325"/>
    </source>
</evidence>
<dbReference type="AlphaFoldDB" id="A0A4R5B5Y6"/>
<evidence type="ECO:0000313" key="4">
    <source>
        <dbReference type="EMBL" id="TDD80413.1"/>
    </source>
</evidence>
<keyword evidence="5" id="KW-1185">Reference proteome</keyword>
<dbReference type="EMBL" id="SMKU01000153">
    <property type="protein sequence ID" value="TDD80413.1"/>
    <property type="molecule type" value="Genomic_DNA"/>
</dbReference>
<evidence type="ECO:0000256" key="1">
    <source>
        <dbReference type="ARBA" id="ARBA00004886"/>
    </source>
</evidence>
<dbReference type="GO" id="GO:0018189">
    <property type="term" value="P:pyrroloquinoline quinone biosynthetic process"/>
    <property type="evidence" value="ECO:0007669"/>
    <property type="project" value="UniProtKB-UniPathway"/>
</dbReference>
<comment type="pathway">
    <text evidence="1">Cofactor biosynthesis; pyrroloquinoline quinone biosynthesis.</text>
</comment>
<dbReference type="OrthoDB" id="3483746at2"/>
<reference evidence="4 5" key="1">
    <citation type="submission" date="2019-03" db="EMBL/GenBank/DDBJ databases">
        <title>Draft genome sequences of novel Actinobacteria.</title>
        <authorList>
            <person name="Sahin N."/>
            <person name="Ay H."/>
            <person name="Saygin H."/>
        </authorList>
    </citation>
    <scope>NUCLEOTIDE SEQUENCE [LARGE SCALE GENOMIC DNA]</scope>
    <source>
        <strain evidence="4 5">H3C3</strain>
    </source>
</reference>
<dbReference type="RefSeq" id="WP_131897639.1">
    <property type="nucleotide sequence ID" value="NZ_SMKU01000153.1"/>
</dbReference>
<dbReference type="InterPro" id="IPR011725">
    <property type="entry name" value="PQQ_synth_PqqA"/>
</dbReference>
<proteinExistence type="inferred from homology"/>
<name>A0A4R5B5Y6_9ACTN</name>
<evidence type="ECO:0000313" key="5">
    <source>
        <dbReference type="Proteomes" id="UP000294513"/>
    </source>
</evidence>
<accession>A0A4R5B5Y6</accession>
<dbReference type="Proteomes" id="UP000294513">
    <property type="component" value="Unassembled WGS sequence"/>
</dbReference>